<dbReference type="Proteomes" id="UP000275078">
    <property type="component" value="Unassembled WGS sequence"/>
</dbReference>
<proteinExistence type="predicted"/>
<feature type="compositionally biased region" description="Basic and acidic residues" evidence="1">
    <location>
        <begin position="222"/>
        <end position="239"/>
    </location>
</feature>
<dbReference type="AlphaFoldDB" id="A0A3N4I594"/>
<protein>
    <submittedName>
        <fullName evidence="2">Uncharacterized protein</fullName>
    </submittedName>
</protein>
<feature type="region of interest" description="Disordered" evidence="1">
    <location>
        <begin position="1"/>
        <end position="29"/>
    </location>
</feature>
<reference evidence="2 3" key="1">
    <citation type="journal article" date="2018" name="Nat. Ecol. Evol.">
        <title>Pezizomycetes genomes reveal the molecular basis of ectomycorrhizal truffle lifestyle.</title>
        <authorList>
            <person name="Murat C."/>
            <person name="Payen T."/>
            <person name="Noel B."/>
            <person name="Kuo A."/>
            <person name="Morin E."/>
            <person name="Chen J."/>
            <person name="Kohler A."/>
            <person name="Krizsan K."/>
            <person name="Balestrini R."/>
            <person name="Da Silva C."/>
            <person name="Montanini B."/>
            <person name="Hainaut M."/>
            <person name="Levati E."/>
            <person name="Barry K.W."/>
            <person name="Belfiori B."/>
            <person name="Cichocki N."/>
            <person name="Clum A."/>
            <person name="Dockter R.B."/>
            <person name="Fauchery L."/>
            <person name="Guy J."/>
            <person name="Iotti M."/>
            <person name="Le Tacon F."/>
            <person name="Lindquist E.A."/>
            <person name="Lipzen A."/>
            <person name="Malagnac F."/>
            <person name="Mello A."/>
            <person name="Molinier V."/>
            <person name="Miyauchi S."/>
            <person name="Poulain J."/>
            <person name="Riccioni C."/>
            <person name="Rubini A."/>
            <person name="Sitrit Y."/>
            <person name="Splivallo R."/>
            <person name="Traeger S."/>
            <person name="Wang M."/>
            <person name="Zifcakova L."/>
            <person name="Wipf D."/>
            <person name="Zambonelli A."/>
            <person name="Paolocci F."/>
            <person name="Nowrousian M."/>
            <person name="Ottonello S."/>
            <person name="Baldrian P."/>
            <person name="Spatafora J.W."/>
            <person name="Henrissat B."/>
            <person name="Nagy L.G."/>
            <person name="Aury J.M."/>
            <person name="Wincker P."/>
            <person name="Grigoriev I.V."/>
            <person name="Bonfante P."/>
            <person name="Martin F.M."/>
        </authorList>
    </citation>
    <scope>NUCLEOTIDE SEQUENCE [LARGE SCALE GENOMIC DNA]</scope>
    <source>
        <strain evidence="2 3">RN42</strain>
    </source>
</reference>
<sequence>MSAPEKSSTTRQSSMDKLGRSLDRGTPTSSLTQQLQLLDLKNPSPPSLEIENFAIGHDNTVTQVLPLALQRCKIPTSDARNYAFIMILDLEYDWQDKELVELDLALDAKPLFLVRHLRKIGIWPTFTMRRKERIEIETFTTKGFTYSIAHKDLALFSFALGIINPMDKNKYLRIEMAPSTTLPLDVIWGIINFGYQPRFRVRKRSEKELYTTGREPTLPPVEKLKGSREGKAERRESSHEAFYLRRLGERDRKRPKRGFPVWTYTATRHARDIQAEARRKERGLVG</sequence>
<keyword evidence="3" id="KW-1185">Reference proteome</keyword>
<feature type="compositionally biased region" description="Polar residues" evidence="1">
    <location>
        <begin position="1"/>
        <end position="15"/>
    </location>
</feature>
<feature type="region of interest" description="Disordered" evidence="1">
    <location>
        <begin position="210"/>
        <end position="239"/>
    </location>
</feature>
<accession>A0A3N4I594</accession>
<dbReference type="EMBL" id="ML119700">
    <property type="protein sequence ID" value="RPA79351.1"/>
    <property type="molecule type" value="Genomic_DNA"/>
</dbReference>
<evidence type="ECO:0000313" key="3">
    <source>
        <dbReference type="Proteomes" id="UP000275078"/>
    </source>
</evidence>
<name>A0A3N4I594_ASCIM</name>
<evidence type="ECO:0000313" key="2">
    <source>
        <dbReference type="EMBL" id="RPA79351.1"/>
    </source>
</evidence>
<evidence type="ECO:0000256" key="1">
    <source>
        <dbReference type="SAM" id="MobiDB-lite"/>
    </source>
</evidence>
<organism evidence="2 3">
    <name type="scientific">Ascobolus immersus RN42</name>
    <dbReference type="NCBI Taxonomy" id="1160509"/>
    <lineage>
        <taxon>Eukaryota</taxon>
        <taxon>Fungi</taxon>
        <taxon>Dikarya</taxon>
        <taxon>Ascomycota</taxon>
        <taxon>Pezizomycotina</taxon>
        <taxon>Pezizomycetes</taxon>
        <taxon>Pezizales</taxon>
        <taxon>Ascobolaceae</taxon>
        <taxon>Ascobolus</taxon>
    </lineage>
</organism>
<gene>
    <name evidence="2" type="ORF">BJ508DRAFT_328425</name>
</gene>